<gene>
    <name evidence="11" type="ORF">PCOS0759_LOCUS1959</name>
</gene>
<feature type="compositionally biased region" description="Acidic residues" evidence="7">
    <location>
        <begin position="546"/>
        <end position="565"/>
    </location>
</feature>
<dbReference type="GO" id="GO:0016887">
    <property type="term" value="F:ATP hydrolysis activity"/>
    <property type="evidence" value="ECO:0007669"/>
    <property type="project" value="TreeGrafter"/>
</dbReference>
<dbReference type="Gene3D" id="1.10.10.60">
    <property type="entry name" value="Homeodomain-like"/>
    <property type="match status" value="2"/>
</dbReference>
<dbReference type="CDD" id="cd18659">
    <property type="entry name" value="CD2_tandem"/>
    <property type="match status" value="1"/>
</dbReference>
<dbReference type="GO" id="GO:0005634">
    <property type="term" value="C:nucleus"/>
    <property type="evidence" value="ECO:0007669"/>
    <property type="project" value="UniProtKB-SubCell"/>
</dbReference>
<accession>A0A7S1KNB8</accession>
<feature type="compositionally biased region" description="Basic residues" evidence="7">
    <location>
        <begin position="418"/>
        <end position="427"/>
    </location>
</feature>
<dbReference type="PROSITE" id="PS50013">
    <property type="entry name" value="CHROMO_2"/>
    <property type="match status" value="1"/>
</dbReference>
<feature type="compositionally biased region" description="Polar residues" evidence="7">
    <location>
        <begin position="385"/>
        <end position="395"/>
    </location>
</feature>
<feature type="compositionally biased region" description="Polar residues" evidence="7">
    <location>
        <begin position="1"/>
        <end position="21"/>
    </location>
</feature>
<dbReference type="GO" id="GO:0003682">
    <property type="term" value="F:chromatin binding"/>
    <property type="evidence" value="ECO:0007669"/>
    <property type="project" value="TreeGrafter"/>
</dbReference>
<dbReference type="GO" id="GO:0003677">
    <property type="term" value="F:DNA binding"/>
    <property type="evidence" value="ECO:0007669"/>
    <property type="project" value="TreeGrafter"/>
</dbReference>
<evidence type="ECO:0000259" key="8">
    <source>
        <dbReference type="PROSITE" id="PS50013"/>
    </source>
</evidence>
<evidence type="ECO:0000256" key="4">
    <source>
        <dbReference type="ARBA" id="ARBA00022801"/>
    </source>
</evidence>
<dbReference type="PROSITE" id="PS51194">
    <property type="entry name" value="HELICASE_CTER"/>
    <property type="match status" value="1"/>
</dbReference>
<feature type="region of interest" description="Disordered" evidence="7">
    <location>
        <begin position="230"/>
        <end position="477"/>
    </location>
</feature>
<dbReference type="SMART" id="SM00487">
    <property type="entry name" value="DEXDc"/>
    <property type="match status" value="1"/>
</dbReference>
<dbReference type="InterPro" id="IPR027417">
    <property type="entry name" value="P-loop_NTPase"/>
</dbReference>
<dbReference type="InterPro" id="IPR016197">
    <property type="entry name" value="Chromo-like_dom_sf"/>
</dbReference>
<feature type="domain" description="Chromo" evidence="8">
    <location>
        <begin position="625"/>
        <end position="685"/>
    </location>
</feature>
<comment type="subcellular location">
    <subcellularLocation>
        <location evidence="1">Nucleus</location>
    </subcellularLocation>
</comment>
<dbReference type="InterPro" id="IPR000953">
    <property type="entry name" value="Chromo/chromo_shadow_dom"/>
</dbReference>
<dbReference type="CDD" id="cd18793">
    <property type="entry name" value="SF2_C_SNF"/>
    <property type="match status" value="1"/>
</dbReference>
<feature type="compositionally biased region" description="Polar residues" evidence="7">
    <location>
        <begin position="142"/>
        <end position="159"/>
    </location>
</feature>
<dbReference type="InterPro" id="IPR000330">
    <property type="entry name" value="SNF2_N"/>
</dbReference>
<protein>
    <submittedName>
        <fullName evidence="11">Uncharacterized protein</fullName>
    </submittedName>
</protein>
<feature type="compositionally biased region" description="Basic and acidic residues" evidence="7">
    <location>
        <begin position="401"/>
        <end position="417"/>
    </location>
</feature>
<dbReference type="InterPro" id="IPR049730">
    <property type="entry name" value="SNF2/RAD54-like_C"/>
</dbReference>
<dbReference type="InterPro" id="IPR001650">
    <property type="entry name" value="Helicase_C-like"/>
</dbReference>
<dbReference type="InterPro" id="IPR023780">
    <property type="entry name" value="Chromo_domain"/>
</dbReference>
<keyword evidence="4" id="KW-0378">Hydrolase</keyword>
<keyword evidence="3" id="KW-0547">Nucleotide-binding</keyword>
<feature type="compositionally biased region" description="Polar residues" evidence="7">
    <location>
        <begin position="2013"/>
        <end position="2022"/>
    </location>
</feature>
<proteinExistence type="predicted"/>
<dbReference type="EMBL" id="HBGD01002338">
    <property type="protein sequence ID" value="CAD9078727.1"/>
    <property type="molecule type" value="Transcribed_RNA"/>
</dbReference>
<evidence type="ECO:0000259" key="10">
    <source>
        <dbReference type="PROSITE" id="PS51194"/>
    </source>
</evidence>
<dbReference type="InterPro" id="IPR038718">
    <property type="entry name" value="SNF2-like_sf"/>
</dbReference>
<feature type="compositionally biased region" description="Polar residues" evidence="7">
    <location>
        <begin position="352"/>
        <end position="374"/>
    </location>
</feature>
<dbReference type="Pfam" id="PF00385">
    <property type="entry name" value="Chromo"/>
    <property type="match status" value="1"/>
</dbReference>
<dbReference type="SUPFAM" id="SSF52540">
    <property type="entry name" value="P-loop containing nucleoside triphosphate hydrolases"/>
    <property type="match status" value="2"/>
</dbReference>
<feature type="region of interest" description="Disordered" evidence="7">
    <location>
        <begin position="540"/>
        <end position="565"/>
    </location>
</feature>
<dbReference type="Gene3D" id="3.40.50.300">
    <property type="entry name" value="P-loop containing nucleotide triphosphate hydrolases"/>
    <property type="match status" value="1"/>
</dbReference>
<feature type="compositionally biased region" description="Polar residues" evidence="7">
    <location>
        <begin position="174"/>
        <end position="213"/>
    </location>
</feature>
<keyword evidence="6" id="KW-0539">Nucleus</keyword>
<feature type="compositionally biased region" description="Polar residues" evidence="7">
    <location>
        <begin position="265"/>
        <end position="291"/>
    </location>
</feature>
<dbReference type="InterPro" id="IPR014001">
    <property type="entry name" value="Helicase_ATP-bd"/>
</dbReference>
<feature type="compositionally biased region" description="Basic and acidic residues" evidence="7">
    <location>
        <begin position="1462"/>
        <end position="1473"/>
    </location>
</feature>
<evidence type="ECO:0000256" key="6">
    <source>
        <dbReference type="ARBA" id="ARBA00023242"/>
    </source>
</evidence>
<feature type="compositionally biased region" description="Basic and acidic residues" evidence="7">
    <location>
        <begin position="1993"/>
        <end position="2011"/>
    </location>
</feature>
<dbReference type="GO" id="GO:0042393">
    <property type="term" value="F:histone binding"/>
    <property type="evidence" value="ECO:0007669"/>
    <property type="project" value="TreeGrafter"/>
</dbReference>
<dbReference type="PANTHER" id="PTHR45623">
    <property type="entry name" value="CHROMODOMAIN-HELICASE-DNA-BINDING PROTEIN 3-RELATED-RELATED"/>
    <property type="match status" value="1"/>
</dbReference>
<dbReference type="SUPFAM" id="SSF54160">
    <property type="entry name" value="Chromo domain-like"/>
    <property type="match status" value="2"/>
</dbReference>
<dbReference type="Pfam" id="PF00176">
    <property type="entry name" value="SNF2-rel_dom"/>
    <property type="match status" value="1"/>
</dbReference>
<evidence type="ECO:0000313" key="11">
    <source>
        <dbReference type="EMBL" id="CAD9078727.1"/>
    </source>
</evidence>
<evidence type="ECO:0000256" key="7">
    <source>
        <dbReference type="SAM" id="MobiDB-lite"/>
    </source>
</evidence>
<feature type="compositionally biased region" description="Low complexity" evidence="7">
    <location>
        <begin position="160"/>
        <end position="173"/>
    </location>
</feature>
<dbReference type="GO" id="GO:0005524">
    <property type="term" value="F:ATP binding"/>
    <property type="evidence" value="ECO:0007669"/>
    <property type="project" value="UniProtKB-KW"/>
</dbReference>
<feature type="region of interest" description="Disordered" evidence="7">
    <location>
        <begin position="1462"/>
        <end position="1485"/>
    </location>
</feature>
<evidence type="ECO:0000256" key="1">
    <source>
        <dbReference type="ARBA" id="ARBA00004123"/>
    </source>
</evidence>
<sequence>MPSTVSPTPANQSSTSSTISRVNAIRRRGSSFSFSHRQTNRVSHTQASVPSGGTPAPPPPPPMIHTVSPPRRVLQQSRYGVARRSRSPRGANTLRRRQSTQQSSSLRVRHAAAHRSTSSLIPLGRSRSFAVVPPPPPHTFMSRLSSQQEGPLPSSQQHHTTTITPVTTTSSSSRLMPQDSQNIRAEGQSAQSPTASTNDSSTNNGANLPMVTNATRNTPIAPRIILLGQHPAPAPQQRRRLSPHRFGTTTTTTSTSTTSPTTTPNKNTALPETDTPLSQDLYTDLPPSSANPFDAPVSTLDAGYEPSLNDDDDDDDDDDEEDMIDDLDEAEDHNLTPSEVIRRVQRKKRSTRNSSADSPATTGKDTPTSAPKRTSISKRFKAEVSASNILPSTTGRRSKKRVDYNRVHYEFSEETTPKRRSSRRGRSTRQTELIVPSILPRRSRKTVNYQEKDETDLDFEADMSDEEHSASDVEFVDVSPPKKAVRKSRKKTISVESDEEDNFEDEEVEEEEEYEALVIDENFDEGDVIDTVEIILAVRSAKSEEPAEEKDAEDGTEANEEDEEENYQYFVKFQDKAYRWATWVGRDQIEEQRNGTTKLERFHRKHGYPEDFENLDGVFFNPSYSDVDRIIGESIYPSGKRIFFVKWKALGYDQCTWEFEDTLKEDQWAIDEFRKRDKAPRVSDMRVPPRPPPNEFQKISNESMQFKDGNELRSYQIEGVNWMIFSWFNRVNGILADEMGLGKTIQTVSMIYYLFKQQHNRGPFLIVAPLSTIEHWKREVEEWTDMNCVVFHGNKLSRKNIMDHEFYFKNRNNRIIRDVFKFNVLITTYEMCLQEKSTLSRINWQYLAVDEGHRLKNKSSKLLDVLQHFSVEHKLLLTGTPIQNDIGELFTLLNYLNPLRFPSRNNFDEKYGNLQNKEQVEELHNLIKPYLLRRMKEDVEKSIPPKEEIVVEVVPTTYQKTYYKAILEGKREFLRQGVKKKSQMPRLVNILMEIRKVCNHPFLISGAESQITRGMTPTQINETLVRASSKLIFTDKLLKHLKENGHKVLIFSQMVRVLHILEDFLNYRQYNYVRLDGSIKGDVRQEAIDRFNDPSKDVFAFLISTRAGGVGINLMAADTVIIFDSDFNPQNDIQAQARCHRIGQKKEVKVYRLLTKDTKEFELFQRANRKLGLDRAVLSNISSVDFSGKKAHSSIGLDKDEIDVLLKHGAYVAYKDDSEEEKMLLEGDIDDILKRSSKVIRWDQETAKKEKGGVSHFSKASFNFEDKVLDIDDKDFWSKVLPQAKDVHGLSVLFSTDGSLSSEEDRTQFFRDLEPLVDGAIEQIGKFEVSPDHEALATLLVRVMYSNKVNPEQRDLARDWLEKVDKRKARYQARQLDAEELETMEDDEDIEAFVIPAATTHGKKGGWYKSERDTLLRGLNNLGWGKWEVLKGRKEIHKTSYEVRSLSEAITQMLIDACRQQGDLDRKEEKEATSETPQGQKDEKVFKRRDYNMDIALLHSLLKSSCVEADMLDESSKQSLTCKVKRSDGNSTITPGKGVFVLFPQDKKLKESPCRIEIIEQASTEEEDELTPSKNMCVRMIELVDEDFNSETFKVAAPGYHCKFTVRLISPEFTGESEVYTVRGAHPVCEEADFKAKVYRNHKSTIKKLRANNNLTKLLTHLQHKPKQTDIPDLTLKTPAPWWDKECDVDLLVGIASHGNGKFQDLKIDQTLCFQKKLKDYANSLKTKRDKDKAEKSFPSTTHLSKRLERLVDTMLKNADLLESHDSAGTLTMSREWGKSERERFKKDMNLFGGHPNKDGELNYGKLIVSARLTKSPQYLKVYAQAFLKMCARVAETELKDDEKPKKETDEFKSIEKDVEDLTQKSAKKILERVRLMRGLAMYVFEEAEENVTKFNRHTKKKGSGLPLWWKVNTHDVELIKGVQKYGVDARAIMNDKDYSFSKLTEEQTKKVRDALIVKRLDDFSKFMEKLHKCGSPKKSKTLWDFTPKKQHTVLDKSPHVKTPKDQDGSKGPKNNKQSTLPFGNKKRKRISLDTVNSSSQEDRAKIKRKKPDEGSAATENETVTSTTSVQSATTTTTTTAPQ</sequence>
<feature type="region of interest" description="Disordered" evidence="7">
    <location>
        <begin position="1"/>
        <end position="213"/>
    </location>
</feature>
<feature type="domain" description="Helicase ATP-binding" evidence="9">
    <location>
        <begin position="724"/>
        <end position="899"/>
    </location>
</feature>
<name>A0A7S1KNB8_9EUKA</name>
<feature type="region of interest" description="Disordered" evidence="7">
    <location>
        <begin position="1976"/>
        <end position="2083"/>
    </location>
</feature>
<organism evidence="11">
    <name type="scientific">Percolomonas cosmopolitus</name>
    <dbReference type="NCBI Taxonomy" id="63605"/>
    <lineage>
        <taxon>Eukaryota</taxon>
        <taxon>Discoba</taxon>
        <taxon>Heterolobosea</taxon>
        <taxon>Tetramitia</taxon>
        <taxon>Eutetramitia</taxon>
        <taxon>Percolomonadidae</taxon>
        <taxon>Percolomonas</taxon>
    </lineage>
</organism>
<dbReference type="Gene3D" id="2.40.50.40">
    <property type="match status" value="2"/>
</dbReference>
<dbReference type="PROSITE" id="PS51192">
    <property type="entry name" value="HELICASE_ATP_BIND_1"/>
    <property type="match status" value="1"/>
</dbReference>
<evidence type="ECO:0000259" key="9">
    <source>
        <dbReference type="PROSITE" id="PS51192"/>
    </source>
</evidence>
<dbReference type="Gene3D" id="3.40.50.10810">
    <property type="entry name" value="Tandem AAA-ATPase domain"/>
    <property type="match status" value="1"/>
</dbReference>
<dbReference type="SMART" id="SM00490">
    <property type="entry name" value="HELICc"/>
    <property type="match status" value="1"/>
</dbReference>
<dbReference type="SMART" id="SM00298">
    <property type="entry name" value="CHROMO"/>
    <property type="match status" value="2"/>
</dbReference>
<dbReference type="CDD" id="cd17995">
    <property type="entry name" value="DEXHc_CHD6_7_8_9"/>
    <property type="match status" value="1"/>
</dbReference>
<keyword evidence="5" id="KW-0067">ATP-binding</keyword>
<keyword evidence="2" id="KW-0677">Repeat</keyword>
<feature type="compositionally biased region" description="Acidic residues" evidence="7">
    <location>
        <begin position="453"/>
        <end position="465"/>
    </location>
</feature>
<evidence type="ECO:0000256" key="2">
    <source>
        <dbReference type="ARBA" id="ARBA00022737"/>
    </source>
</evidence>
<feature type="compositionally biased region" description="Low complexity" evidence="7">
    <location>
        <begin position="248"/>
        <end position="264"/>
    </location>
</feature>
<dbReference type="PANTHER" id="PTHR45623:SF11">
    <property type="entry name" value="KISMET, ISOFORM C"/>
    <property type="match status" value="1"/>
</dbReference>
<evidence type="ECO:0000256" key="3">
    <source>
        <dbReference type="ARBA" id="ARBA00022741"/>
    </source>
</evidence>
<feature type="domain" description="Helicase C-terminal" evidence="10">
    <location>
        <begin position="1033"/>
        <end position="1192"/>
    </location>
</feature>
<evidence type="ECO:0000256" key="5">
    <source>
        <dbReference type="ARBA" id="ARBA00022840"/>
    </source>
</evidence>
<dbReference type="GO" id="GO:0000785">
    <property type="term" value="C:chromatin"/>
    <property type="evidence" value="ECO:0007669"/>
    <property type="project" value="TreeGrafter"/>
</dbReference>
<feature type="compositionally biased region" description="Acidic residues" evidence="7">
    <location>
        <begin position="308"/>
        <end position="331"/>
    </location>
</feature>
<feature type="compositionally biased region" description="Low complexity" evidence="7">
    <location>
        <begin position="2056"/>
        <end position="2083"/>
    </location>
</feature>
<dbReference type="Pfam" id="PF00271">
    <property type="entry name" value="Helicase_C"/>
    <property type="match status" value="1"/>
</dbReference>
<dbReference type="GO" id="GO:0140658">
    <property type="term" value="F:ATP-dependent chromatin remodeler activity"/>
    <property type="evidence" value="ECO:0007669"/>
    <property type="project" value="TreeGrafter"/>
</dbReference>
<reference evidence="11" key="1">
    <citation type="submission" date="2021-01" db="EMBL/GenBank/DDBJ databases">
        <authorList>
            <person name="Corre E."/>
            <person name="Pelletier E."/>
            <person name="Niang G."/>
            <person name="Scheremetjew M."/>
            <person name="Finn R."/>
            <person name="Kale V."/>
            <person name="Holt S."/>
            <person name="Cochrane G."/>
            <person name="Meng A."/>
            <person name="Brown T."/>
            <person name="Cohen L."/>
        </authorList>
    </citation>
    <scope>NUCLEOTIDE SEQUENCE</scope>
    <source>
        <strain evidence="11">WS</strain>
    </source>
</reference>